<comment type="caution">
    <text evidence="2">The sequence shown here is derived from an EMBL/GenBank/DDBJ whole genome shotgun (WGS) entry which is preliminary data.</text>
</comment>
<feature type="domain" description="DUF6745" evidence="1">
    <location>
        <begin position="173"/>
        <end position="380"/>
    </location>
</feature>
<sequence length="380" mass="41216">MSDALPIDVEARLLTCAAAWHEHAFRTGPADRAEARAGVLAAYRAAELAEPARIVWLASPAQAALAAAVLTGAAPLARLRNSPLGGLLDPVLAALGPDLPEPGPSVRDRVRTRPWETARAETSGALSPRALAAAWRLTGEPLWARTDALVRHIRDALTPQTGAAQDTGLGALLRMTTLDAVLGQHDAAWLAAFDGLGHTSDAIEALQRVARAGGWWWPYERVVLMCERPSLLRLDDLGRPHNGDGPALAFPDGFALHAWHGTPMPEHLPETLAHLDAARITAETNAELRRVMLEHYGVERYLADSRAEPVGRDETGILWRVVMPDDEPLVTVEVVNSTPEPDGSRRTYFLRVPPWVRTAREGVAWTFDLAADAYAPQQET</sequence>
<evidence type="ECO:0000313" key="3">
    <source>
        <dbReference type="Proteomes" id="UP001501578"/>
    </source>
</evidence>
<organism evidence="2 3">
    <name type="scientific">Nonomuraea longicatena</name>
    <dbReference type="NCBI Taxonomy" id="83682"/>
    <lineage>
        <taxon>Bacteria</taxon>
        <taxon>Bacillati</taxon>
        <taxon>Actinomycetota</taxon>
        <taxon>Actinomycetes</taxon>
        <taxon>Streptosporangiales</taxon>
        <taxon>Streptosporangiaceae</taxon>
        <taxon>Nonomuraea</taxon>
    </lineage>
</organism>
<reference evidence="2 3" key="1">
    <citation type="journal article" date="2019" name="Int. J. Syst. Evol. Microbiol.">
        <title>The Global Catalogue of Microorganisms (GCM) 10K type strain sequencing project: providing services to taxonomists for standard genome sequencing and annotation.</title>
        <authorList>
            <consortium name="The Broad Institute Genomics Platform"/>
            <consortium name="The Broad Institute Genome Sequencing Center for Infectious Disease"/>
            <person name="Wu L."/>
            <person name="Ma J."/>
        </authorList>
    </citation>
    <scope>NUCLEOTIDE SEQUENCE [LARGE SCALE GENOMIC DNA]</scope>
    <source>
        <strain evidence="2 3">JCM 11136</strain>
    </source>
</reference>
<proteinExistence type="predicted"/>
<dbReference type="InterPro" id="IPR046633">
    <property type="entry name" value="DUF6745"/>
</dbReference>
<accession>A0ABN1QG16</accession>
<keyword evidence="3" id="KW-1185">Reference proteome</keyword>
<dbReference type="EMBL" id="BAAAHQ010000031">
    <property type="protein sequence ID" value="GAA0941857.1"/>
    <property type="molecule type" value="Genomic_DNA"/>
</dbReference>
<protein>
    <recommendedName>
        <fullName evidence="1">DUF6745 domain-containing protein</fullName>
    </recommendedName>
</protein>
<evidence type="ECO:0000259" key="1">
    <source>
        <dbReference type="Pfam" id="PF20530"/>
    </source>
</evidence>
<dbReference type="RefSeq" id="WP_343952858.1">
    <property type="nucleotide sequence ID" value="NZ_BAAAHQ010000031.1"/>
</dbReference>
<dbReference type="Pfam" id="PF20530">
    <property type="entry name" value="DUF6745"/>
    <property type="match status" value="1"/>
</dbReference>
<name>A0ABN1QG16_9ACTN</name>
<evidence type="ECO:0000313" key="2">
    <source>
        <dbReference type="EMBL" id="GAA0941857.1"/>
    </source>
</evidence>
<gene>
    <name evidence="2" type="ORF">GCM10009560_54120</name>
</gene>
<dbReference type="Proteomes" id="UP001501578">
    <property type="component" value="Unassembled WGS sequence"/>
</dbReference>